<gene>
    <name evidence="1" type="ORF">PUN28_019369</name>
</gene>
<name>A0AAW2EFA1_9HYME</name>
<reference evidence="1 2" key="1">
    <citation type="submission" date="2023-03" db="EMBL/GenBank/DDBJ databases">
        <title>High recombination rates correlate with genetic variation in Cardiocondyla obscurior ants.</title>
        <authorList>
            <person name="Errbii M."/>
        </authorList>
    </citation>
    <scope>NUCLEOTIDE SEQUENCE [LARGE SCALE GENOMIC DNA]</scope>
    <source>
        <strain evidence="1">Alpha-2009</strain>
        <tissue evidence="1">Whole body</tissue>
    </source>
</reference>
<dbReference type="AlphaFoldDB" id="A0AAW2EFA1"/>
<protein>
    <submittedName>
        <fullName evidence="1">Uncharacterized protein</fullName>
    </submittedName>
</protein>
<organism evidence="1 2">
    <name type="scientific">Cardiocondyla obscurior</name>
    <dbReference type="NCBI Taxonomy" id="286306"/>
    <lineage>
        <taxon>Eukaryota</taxon>
        <taxon>Metazoa</taxon>
        <taxon>Ecdysozoa</taxon>
        <taxon>Arthropoda</taxon>
        <taxon>Hexapoda</taxon>
        <taxon>Insecta</taxon>
        <taxon>Pterygota</taxon>
        <taxon>Neoptera</taxon>
        <taxon>Endopterygota</taxon>
        <taxon>Hymenoptera</taxon>
        <taxon>Apocrita</taxon>
        <taxon>Aculeata</taxon>
        <taxon>Formicoidea</taxon>
        <taxon>Formicidae</taxon>
        <taxon>Myrmicinae</taxon>
        <taxon>Cardiocondyla</taxon>
    </lineage>
</organism>
<keyword evidence="2" id="KW-1185">Reference proteome</keyword>
<sequence>MHYNFQHNTIGEGEKYIHLNGNARRREKHQRYRSRFSSGSENFRVEENRTTIFINKSASINNLRSQQRMTTLIDCARLKVFYRSGDKCPRDEEMHERPERGQTRERKILTASSSSLSSLRKHDCGHFHCSLRAACPIVFSIRYPN</sequence>
<evidence type="ECO:0000313" key="2">
    <source>
        <dbReference type="Proteomes" id="UP001430953"/>
    </source>
</evidence>
<dbReference type="EMBL" id="JADYXP020000025">
    <property type="protein sequence ID" value="KAL0100936.1"/>
    <property type="molecule type" value="Genomic_DNA"/>
</dbReference>
<evidence type="ECO:0000313" key="1">
    <source>
        <dbReference type="EMBL" id="KAL0100936.1"/>
    </source>
</evidence>
<proteinExistence type="predicted"/>
<accession>A0AAW2EFA1</accession>
<comment type="caution">
    <text evidence="1">The sequence shown here is derived from an EMBL/GenBank/DDBJ whole genome shotgun (WGS) entry which is preliminary data.</text>
</comment>
<dbReference type="Proteomes" id="UP001430953">
    <property type="component" value="Unassembled WGS sequence"/>
</dbReference>